<reference evidence="10" key="1">
    <citation type="journal article" date="2014" name="Int. J. Syst. Evol. Microbiol.">
        <title>Complete genome sequence of Corynebacterium casei LMG S-19264T (=DSM 44701T), isolated from a smear-ripened cheese.</title>
        <authorList>
            <consortium name="US DOE Joint Genome Institute (JGI-PGF)"/>
            <person name="Walter F."/>
            <person name="Albersmeier A."/>
            <person name="Kalinowski J."/>
            <person name="Ruckert C."/>
        </authorList>
    </citation>
    <scope>NUCLEOTIDE SEQUENCE</scope>
    <source>
        <strain evidence="10">VKM Ac-1069</strain>
    </source>
</reference>
<evidence type="ECO:0000313" key="10">
    <source>
        <dbReference type="EMBL" id="GLL16177.1"/>
    </source>
</evidence>
<name>A0A9W6UGK8_9PSEU</name>
<comment type="subcellular location">
    <subcellularLocation>
        <location evidence="1">Cell membrane</location>
        <topology evidence="1">Multi-pass membrane protein</topology>
    </subcellularLocation>
</comment>
<feature type="transmembrane region" description="Helical" evidence="9">
    <location>
        <begin position="77"/>
        <end position="97"/>
    </location>
</feature>
<evidence type="ECO:0000256" key="1">
    <source>
        <dbReference type="ARBA" id="ARBA00004651"/>
    </source>
</evidence>
<keyword evidence="5 9" id="KW-0812">Transmembrane</keyword>
<dbReference type="GO" id="GO:0005886">
    <property type="term" value="C:plasma membrane"/>
    <property type="evidence" value="ECO:0007669"/>
    <property type="project" value="UniProtKB-SubCell"/>
</dbReference>
<comment type="similarity">
    <text evidence="2">Belongs to the BCCT transporter (TC 2.A.15) family.</text>
</comment>
<protein>
    <submittedName>
        <fullName evidence="10">Choline transporter</fullName>
    </submittedName>
</protein>
<dbReference type="PANTHER" id="PTHR30047:SF7">
    <property type="entry name" value="HIGH-AFFINITY CHOLINE TRANSPORT PROTEIN"/>
    <property type="match status" value="1"/>
</dbReference>
<evidence type="ECO:0000256" key="3">
    <source>
        <dbReference type="ARBA" id="ARBA00022448"/>
    </source>
</evidence>
<proteinExistence type="inferred from homology"/>
<dbReference type="InterPro" id="IPR000060">
    <property type="entry name" value="BCCT_transptr"/>
</dbReference>
<evidence type="ECO:0000313" key="11">
    <source>
        <dbReference type="Proteomes" id="UP001143463"/>
    </source>
</evidence>
<reference evidence="10" key="2">
    <citation type="submission" date="2023-01" db="EMBL/GenBank/DDBJ databases">
        <authorList>
            <person name="Sun Q."/>
            <person name="Evtushenko L."/>
        </authorList>
    </citation>
    <scope>NUCLEOTIDE SEQUENCE</scope>
    <source>
        <strain evidence="10">VKM Ac-1069</strain>
    </source>
</reference>
<feature type="transmembrane region" description="Helical" evidence="9">
    <location>
        <begin position="379"/>
        <end position="402"/>
    </location>
</feature>
<dbReference type="Proteomes" id="UP001143463">
    <property type="component" value="Unassembled WGS sequence"/>
</dbReference>
<keyword evidence="3" id="KW-0813">Transport</keyword>
<feature type="transmembrane region" description="Helical" evidence="9">
    <location>
        <begin position="173"/>
        <end position="191"/>
    </location>
</feature>
<dbReference type="InterPro" id="IPR018093">
    <property type="entry name" value="BCCT_CS"/>
</dbReference>
<keyword evidence="6 9" id="KW-1133">Transmembrane helix</keyword>
<gene>
    <name evidence="10" type="ORF">GCM10017577_73320</name>
</gene>
<dbReference type="Pfam" id="PF02028">
    <property type="entry name" value="BCCT"/>
    <property type="match status" value="1"/>
</dbReference>
<feature type="region of interest" description="Disordered" evidence="8">
    <location>
        <begin position="1"/>
        <end position="32"/>
    </location>
</feature>
<sequence>MTVKEPATGTGTGGSPDEPEVVTTSGTGAADRRHPTDRVVFGVAALLVLAFIAWGIAGTDSLSAVSGAVLSGIMGAGGWFFILAASGFVVFTLWLAISRYGRIPLGCDGEAPEFRTSSWVAMMFSAGMGIGLMFFGVAEPLSFFTAPPPDTAPAGTPAALDVAMATTLFHWTLHPWAIYAVVGLAIAYGTFRRGRSQLISAAFAPLLGTRRTEGGLGRAIDIFAIFATLFGSAASLGLGALQIGGGLTALGWMDNPGTGLLVAVIAVLTVAFIASAVSGVAKGIQWLSNINMVLAAFLAFFVFVVGPTVLILNLLPGSIGHYLADLASMAARTGADGPATAEWLQSWTVFYWAWWISWTPFVGMFIARISRGRTIRQFIAGVILIPSVVSLVWFAIFGGAAISAQQAGQDLASGGQEEKLFGLLQSFPLGTLLSVVAMLLVAIFFVSGADAASVVMGTISQKGSIEPGRGIVIFWGTVMGAIAAIMLMVGGDDALTGIQNITIIMALPFVVIMVLLCVSLWKDLRADPLIRRSVRAGEAVEQAVDYGMKAHAGDFILNVKPKSTADAAEQAEARGGHTILPGEPGPTFGN</sequence>
<feature type="region of interest" description="Disordered" evidence="8">
    <location>
        <begin position="567"/>
        <end position="590"/>
    </location>
</feature>
<dbReference type="EMBL" id="BSFQ01000070">
    <property type="protein sequence ID" value="GLL16177.1"/>
    <property type="molecule type" value="Genomic_DNA"/>
</dbReference>
<dbReference type="PROSITE" id="PS01303">
    <property type="entry name" value="BCCT"/>
    <property type="match status" value="1"/>
</dbReference>
<dbReference type="PANTHER" id="PTHR30047">
    <property type="entry name" value="HIGH-AFFINITY CHOLINE TRANSPORT PROTEIN-RELATED"/>
    <property type="match status" value="1"/>
</dbReference>
<feature type="transmembrane region" description="Helical" evidence="9">
    <location>
        <begin position="349"/>
        <end position="367"/>
    </location>
</feature>
<comment type="caution">
    <text evidence="10">The sequence shown here is derived from an EMBL/GenBank/DDBJ whole genome shotgun (WGS) entry which is preliminary data.</text>
</comment>
<keyword evidence="7 9" id="KW-0472">Membrane</keyword>
<feature type="transmembrane region" description="Helical" evidence="9">
    <location>
        <begin position="39"/>
        <end position="57"/>
    </location>
</feature>
<organism evidence="10 11">
    <name type="scientific">Pseudonocardia halophobica</name>
    <dbReference type="NCBI Taxonomy" id="29401"/>
    <lineage>
        <taxon>Bacteria</taxon>
        <taxon>Bacillati</taxon>
        <taxon>Actinomycetota</taxon>
        <taxon>Actinomycetes</taxon>
        <taxon>Pseudonocardiales</taxon>
        <taxon>Pseudonocardiaceae</taxon>
        <taxon>Pseudonocardia</taxon>
    </lineage>
</organism>
<evidence type="ECO:0000256" key="8">
    <source>
        <dbReference type="SAM" id="MobiDB-lite"/>
    </source>
</evidence>
<feature type="transmembrane region" description="Helical" evidence="9">
    <location>
        <begin position="118"/>
        <end position="138"/>
    </location>
</feature>
<dbReference type="AlphaFoldDB" id="A0A9W6UGK8"/>
<evidence type="ECO:0000256" key="5">
    <source>
        <dbReference type="ARBA" id="ARBA00022692"/>
    </source>
</evidence>
<evidence type="ECO:0000256" key="6">
    <source>
        <dbReference type="ARBA" id="ARBA00022989"/>
    </source>
</evidence>
<feature type="transmembrane region" description="Helical" evidence="9">
    <location>
        <begin position="260"/>
        <end position="281"/>
    </location>
</feature>
<dbReference type="NCBIfam" id="TIGR00842">
    <property type="entry name" value="bcct"/>
    <property type="match status" value="1"/>
</dbReference>
<feature type="transmembrane region" description="Helical" evidence="9">
    <location>
        <begin position="432"/>
        <end position="459"/>
    </location>
</feature>
<feature type="transmembrane region" description="Helical" evidence="9">
    <location>
        <begin position="293"/>
        <end position="315"/>
    </location>
</feature>
<feature type="transmembrane region" description="Helical" evidence="9">
    <location>
        <begin position="501"/>
        <end position="521"/>
    </location>
</feature>
<evidence type="ECO:0000256" key="9">
    <source>
        <dbReference type="SAM" id="Phobius"/>
    </source>
</evidence>
<keyword evidence="4" id="KW-1003">Cell membrane</keyword>
<dbReference type="RefSeq" id="WP_081924777.1">
    <property type="nucleotide sequence ID" value="NZ_BAAAUZ010000066.1"/>
</dbReference>
<dbReference type="GO" id="GO:0022857">
    <property type="term" value="F:transmembrane transporter activity"/>
    <property type="evidence" value="ECO:0007669"/>
    <property type="project" value="InterPro"/>
</dbReference>
<accession>A0A9W6UGK8</accession>
<evidence type="ECO:0000256" key="4">
    <source>
        <dbReference type="ARBA" id="ARBA00022475"/>
    </source>
</evidence>
<evidence type="ECO:0000256" key="2">
    <source>
        <dbReference type="ARBA" id="ARBA00005658"/>
    </source>
</evidence>
<feature type="transmembrane region" description="Helical" evidence="9">
    <location>
        <begin position="471"/>
        <end position="489"/>
    </location>
</feature>
<keyword evidence="11" id="KW-1185">Reference proteome</keyword>
<evidence type="ECO:0000256" key="7">
    <source>
        <dbReference type="ARBA" id="ARBA00023136"/>
    </source>
</evidence>
<feature type="transmembrane region" description="Helical" evidence="9">
    <location>
        <begin position="219"/>
        <end position="240"/>
    </location>
</feature>